<dbReference type="Pfam" id="PF24864">
    <property type="entry name" value="DUF7730"/>
    <property type="match status" value="1"/>
</dbReference>
<dbReference type="Proteomes" id="UP000700596">
    <property type="component" value="Unassembled WGS sequence"/>
</dbReference>
<evidence type="ECO:0000259" key="1">
    <source>
        <dbReference type="Pfam" id="PF24864"/>
    </source>
</evidence>
<name>A0A9P9EFQ4_9PLEO</name>
<dbReference type="PANTHER" id="PTHR38790:SF4">
    <property type="entry name" value="2EXR DOMAIN-CONTAINING PROTEIN"/>
    <property type="match status" value="1"/>
</dbReference>
<dbReference type="InterPro" id="IPR056632">
    <property type="entry name" value="DUF7730"/>
</dbReference>
<keyword evidence="3" id="KW-1185">Reference proteome</keyword>
<gene>
    <name evidence="2" type="ORF">B0J11DRAFT_169051</name>
</gene>
<accession>A0A9P9EFQ4</accession>
<evidence type="ECO:0000313" key="2">
    <source>
        <dbReference type="EMBL" id="KAH7135746.1"/>
    </source>
</evidence>
<dbReference type="AlphaFoldDB" id="A0A9P9EFQ4"/>
<dbReference type="EMBL" id="JAGMWT010000002">
    <property type="protein sequence ID" value="KAH7135746.1"/>
    <property type="molecule type" value="Genomic_DNA"/>
</dbReference>
<evidence type="ECO:0000313" key="3">
    <source>
        <dbReference type="Proteomes" id="UP000700596"/>
    </source>
</evidence>
<sequence>MAILATYFCFHFCIDHNFSFPPPSKYHSWTIFGMDIHAPCSPGTDKAVLTLIRSYQNSLRLLILSPERMILDCTEVDATSKFHEIPIHHRITIITAFYERNTFQCIEPKLLPLWRRRNPSPANFLRKLGVDIVDCHRELSHLVQALGGFPSLQELTIGVSEHVIVNSLMCTTNGYPKVLLGPADIDGQLNLIVHRQRGFHKLCDLYFPNVAFTPLSGNPDGPKKSGTIPGGILESIAREMMTPMAARTLSFPQASSDQTIDNEERPCYLLSRTPLELRLQIYEWVLWIDGKINPCISPSTRVRRPPSVLDLLLTCRTVYGEAANIYYKVNEFVFYYINQFTLFTVVISTQRKDAISSVTLWVDPVISGGIRIMDIAFATLKTLPKLKRVHLCMGDLSLKISNAYLSIPIQDAILDLAKTRELDIKITSPHLNYYSWNEGKPKSTCHPTLDALVNRLQNAVDTFVAQRKKPKTE</sequence>
<dbReference type="OrthoDB" id="62952at2759"/>
<proteinExistence type="predicted"/>
<organism evidence="2 3">
    <name type="scientific">Dendryphion nanum</name>
    <dbReference type="NCBI Taxonomy" id="256645"/>
    <lineage>
        <taxon>Eukaryota</taxon>
        <taxon>Fungi</taxon>
        <taxon>Dikarya</taxon>
        <taxon>Ascomycota</taxon>
        <taxon>Pezizomycotina</taxon>
        <taxon>Dothideomycetes</taxon>
        <taxon>Pleosporomycetidae</taxon>
        <taxon>Pleosporales</taxon>
        <taxon>Torulaceae</taxon>
        <taxon>Dendryphion</taxon>
    </lineage>
</organism>
<protein>
    <recommendedName>
        <fullName evidence="1">DUF7730 domain-containing protein</fullName>
    </recommendedName>
</protein>
<dbReference type="PANTHER" id="PTHR38790">
    <property type="entry name" value="2EXR DOMAIN-CONTAINING PROTEIN-RELATED"/>
    <property type="match status" value="1"/>
</dbReference>
<reference evidence="2" key="1">
    <citation type="journal article" date="2021" name="Nat. Commun.">
        <title>Genetic determinants of endophytism in the Arabidopsis root mycobiome.</title>
        <authorList>
            <person name="Mesny F."/>
            <person name="Miyauchi S."/>
            <person name="Thiergart T."/>
            <person name="Pickel B."/>
            <person name="Atanasova L."/>
            <person name="Karlsson M."/>
            <person name="Huettel B."/>
            <person name="Barry K.W."/>
            <person name="Haridas S."/>
            <person name="Chen C."/>
            <person name="Bauer D."/>
            <person name="Andreopoulos W."/>
            <person name="Pangilinan J."/>
            <person name="LaButti K."/>
            <person name="Riley R."/>
            <person name="Lipzen A."/>
            <person name="Clum A."/>
            <person name="Drula E."/>
            <person name="Henrissat B."/>
            <person name="Kohler A."/>
            <person name="Grigoriev I.V."/>
            <person name="Martin F.M."/>
            <person name="Hacquard S."/>
        </authorList>
    </citation>
    <scope>NUCLEOTIDE SEQUENCE</scope>
    <source>
        <strain evidence="2">MPI-CAGE-CH-0243</strain>
    </source>
</reference>
<feature type="domain" description="DUF7730" evidence="1">
    <location>
        <begin position="301"/>
        <end position="360"/>
    </location>
</feature>
<comment type="caution">
    <text evidence="2">The sequence shown here is derived from an EMBL/GenBank/DDBJ whole genome shotgun (WGS) entry which is preliminary data.</text>
</comment>